<dbReference type="PANTHER" id="PTHR43317:SF1">
    <property type="entry name" value="THERMOSPERMINE SYNTHASE ACAULIS5"/>
    <property type="match status" value="1"/>
</dbReference>
<dbReference type="PANTHER" id="PTHR43317">
    <property type="entry name" value="THERMOSPERMINE SYNTHASE ACAULIS5"/>
    <property type="match status" value="1"/>
</dbReference>
<reference evidence="3 4" key="1">
    <citation type="submission" date="2023-09" db="EMBL/GenBank/DDBJ databases">
        <authorList>
            <person name="Rey-Velasco X."/>
        </authorList>
    </citation>
    <scope>NUCLEOTIDE SEQUENCE [LARGE SCALE GENOMIC DNA]</scope>
    <source>
        <strain evidence="3 4">W311</strain>
    </source>
</reference>
<keyword evidence="4" id="KW-1185">Reference proteome</keyword>
<evidence type="ECO:0000313" key="3">
    <source>
        <dbReference type="EMBL" id="WNO52987.1"/>
    </source>
</evidence>
<dbReference type="SUPFAM" id="SSF53335">
    <property type="entry name" value="S-adenosyl-L-methionine-dependent methyltransferases"/>
    <property type="match status" value="1"/>
</dbReference>
<gene>
    <name evidence="3" type="ORF">RPR59_11035</name>
</gene>
<dbReference type="CDD" id="cd02440">
    <property type="entry name" value="AdoMet_MTases"/>
    <property type="match status" value="1"/>
</dbReference>
<evidence type="ECO:0000313" key="4">
    <source>
        <dbReference type="Proteomes" id="UP001302249"/>
    </source>
</evidence>
<dbReference type="Gene3D" id="3.40.50.150">
    <property type="entry name" value="Vaccinia Virus protein VP39"/>
    <property type="match status" value="1"/>
</dbReference>
<protein>
    <submittedName>
        <fullName evidence="3">Fused MFS/spermidine synthase</fullName>
    </submittedName>
</protein>
<keyword evidence="2" id="KW-0812">Transmembrane</keyword>
<feature type="transmembrane region" description="Helical" evidence="2">
    <location>
        <begin position="398"/>
        <end position="417"/>
    </location>
</feature>
<dbReference type="Proteomes" id="UP001302249">
    <property type="component" value="Chromosome"/>
</dbReference>
<keyword evidence="1" id="KW-0620">Polyamine biosynthesis</keyword>
<feature type="transmembrane region" description="Helical" evidence="2">
    <location>
        <begin position="109"/>
        <end position="128"/>
    </location>
</feature>
<name>A0ABZ0B6F3_9SPHN</name>
<evidence type="ECO:0000256" key="1">
    <source>
        <dbReference type="ARBA" id="ARBA00023115"/>
    </source>
</evidence>
<keyword evidence="2" id="KW-0472">Membrane</keyword>
<feature type="transmembrane region" description="Helical" evidence="2">
    <location>
        <begin position="12"/>
        <end position="35"/>
    </location>
</feature>
<proteinExistence type="predicted"/>
<feature type="transmembrane region" description="Helical" evidence="2">
    <location>
        <begin position="180"/>
        <end position="201"/>
    </location>
</feature>
<feature type="transmembrane region" description="Helical" evidence="2">
    <location>
        <begin position="336"/>
        <end position="359"/>
    </location>
</feature>
<dbReference type="EMBL" id="CP135076">
    <property type="protein sequence ID" value="WNO52987.1"/>
    <property type="molecule type" value="Genomic_DNA"/>
</dbReference>
<dbReference type="InterPro" id="IPR029063">
    <property type="entry name" value="SAM-dependent_MTases_sf"/>
</dbReference>
<feature type="transmembrane region" description="Helical" evidence="2">
    <location>
        <begin position="148"/>
        <end position="168"/>
    </location>
</feature>
<feature type="transmembrane region" description="Helical" evidence="2">
    <location>
        <begin position="79"/>
        <end position="97"/>
    </location>
</feature>
<organism evidence="3 4">
    <name type="scientific">Stakelama saccharophila</name>
    <dbReference type="NCBI Taxonomy" id="3075605"/>
    <lineage>
        <taxon>Bacteria</taxon>
        <taxon>Pseudomonadati</taxon>
        <taxon>Pseudomonadota</taxon>
        <taxon>Alphaproteobacteria</taxon>
        <taxon>Sphingomonadales</taxon>
        <taxon>Sphingomonadaceae</taxon>
        <taxon>Stakelama</taxon>
    </lineage>
</organism>
<dbReference type="NCBIfam" id="NF037959">
    <property type="entry name" value="MFS_SpdSyn"/>
    <property type="match status" value="1"/>
</dbReference>
<feature type="transmembrane region" description="Helical" evidence="2">
    <location>
        <begin position="277"/>
        <end position="296"/>
    </location>
</feature>
<feature type="transmembrane region" description="Helical" evidence="2">
    <location>
        <begin position="429"/>
        <end position="458"/>
    </location>
</feature>
<evidence type="ECO:0000256" key="2">
    <source>
        <dbReference type="SAM" id="Phobius"/>
    </source>
</evidence>
<sequence length="740" mass="80412">MTVTNHPNARGWTPLFVVTVLLGSFLLFLVQPMVARMALPRLGGAPAVWNSAMLVYQALLLAGYAYAHWLRRWSPRRQAVTHLLVLAAAALWLPIGLMQGRLPEGVEPAFWVPWLLGISIGPLFFAVAAQAPLVQRWYASASGGRDPYALYAASNLGSFAGLIAYPLLAEPGLTLSGQSLMWTLGYIALGGLVALIAWRVPNPRRHHDPVARSAPEGWRRRATWIAYAFVPSGLMLATTTFITTDIVAAPLLWVMPLGLYLLSFTIAFATGRSTAEFITHFAPMVLLVFGGVMMAGHEQYPFLNVAMALMLLFVAAVALHSRLYDLRPAPDRLTGFYLAMAVGGALGGVFAGLIAPILFDWTYEYPLLILAAGLLAPQYPLIPQIGRLWELWPWHPRSAAFTLALLAGGIVAASLFLSEPGRRGPDSMAFLLLMPIGVLAIGRRWLFLFMLAGALLLFGGYRALVYSAEGARTRSYFGVYTVGVEGDTMVLANGTTLHGMQLLGPPERQRMPTSYYARGSGVGRAMLSLDALYGAHARVGVVGLGAGTLACYARPGQHWRFFEIDPNVVEIARDSGAFTFLRNCLPRVPITIGDARLSLENRPADSLDLLVLDAFSSDAVPIHLMTQQAFATYGRVLAPDGLLLVHISNRFLRLEPVVAGAARAGGWYVRELDYTPRADVPADTVSDWIAMTRSETVMRRLMDRGGDWRPLDAGEGAVRWTDGHAAIVPLLRVLDSDGGG</sequence>
<keyword evidence="2" id="KW-1133">Transmembrane helix</keyword>
<feature type="transmembrane region" description="Helical" evidence="2">
    <location>
        <begin position="47"/>
        <end position="67"/>
    </location>
</feature>
<feature type="transmembrane region" description="Helical" evidence="2">
    <location>
        <begin position="248"/>
        <end position="270"/>
    </location>
</feature>
<feature type="transmembrane region" description="Helical" evidence="2">
    <location>
        <begin position="302"/>
        <end position="324"/>
    </location>
</feature>
<feature type="transmembrane region" description="Helical" evidence="2">
    <location>
        <begin position="222"/>
        <end position="242"/>
    </location>
</feature>
<dbReference type="RefSeq" id="WP_313913989.1">
    <property type="nucleotide sequence ID" value="NZ_CP135076.1"/>
</dbReference>
<accession>A0ABZ0B6F3</accession>